<comment type="caution">
    <text evidence="2">The sequence shown here is derived from an EMBL/GenBank/DDBJ whole genome shotgun (WGS) entry which is preliminary data.</text>
</comment>
<gene>
    <name evidence="2" type="ORF">B0A81_05305</name>
</gene>
<proteinExistence type="predicted"/>
<dbReference type="InterPro" id="IPR041657">
    <property type="entry name" value="HTH_17"/>
</dbReference>
<evidence type="ECO:0000313" key="3">
    <source>
        <dbReference type="Proteomes" id="UP000198381"/>
    </source>
</evidence>
<evidence type="ECO:0000259" key="1">
    <source>
        <dbReference type="Pfam" id="PF12728"/>
    </source>
</evidence>
<protein>
    <recommendedName>
        <fullName evidence="1">Helix-turn-helix domain-containing protein</fullName>
    </recommendedName>
</protein>
<dbReference type="Pfam" id="PF12728">
    <property type="entry name" value="HTH_17"/>
    <property type="match status" value="1"/>
</dbReference>
<sequence>MFTTIELPELKKIVEDAILNQLKNFVPVVEQKKSQLLTRKQTAEMLCISLPTLHDWTKTGLIKAHRIGNRVLYKFDEINNSLRQINTSTMKGGRHGN</sequence>
<keyword evidence="3" id="KW-1185">Reference proteome</keyword>
<name>A0ABX4CXA5_9FLAO</name>
<dbReference type="InterPro" id="IPR009061">
    <property type="entry name" value="DNA-bd_dom_put_sf"/>
</dbReference>
<reference evidence="2 3" key="1">
    <citation type="submission" date="2016-11" db="EMBL/GenBank/DDBJ databases">
        <title>Whole genomes of Flavobacteriaceae.</title>
        <authorList>
            <person name="Stine C."/>
            <person name="Li C."/>
            <person name="Tadesse D."/>
        </authorList>
    </citation>
    <scope>NUCLEOTIDE SEQUENCE [LARGE SCALE GENOMIC DNA]</scope>
    <source>
        <strain evidence="2 3">CCUG 60112</strain>
    </source>
</reference>
<dbReference type="Proteomes" id="UP000198381">
    <property type="component" value="Unassembled WGS sequence"/>
</dbReference>
<organism evidence="2 3">
    <name type="scientific">Flavobacterium plurextorum</name>
    <dbReference type="NCBI Taxonomy" id="1114867"/>
    <lineage>
        <taxon>Bacteria</taxon>
        <taxon>Pseudomonadati</taxon>
        <taxon>Bacteroidota</taxon>
        <taxon>Flavobacteriia</taxon>
        <taxon>Flavobacteriales</taxon>
        <taxon>Flavobacteriaceae</taxon>
        <taxon>Flavobacterium</taxon>
    </lineage>
</organism>
<dbReference type="Gene3D" id="1.10.1660.10">
    <property type="match status" value="1"/>
</dbReference>
<accession>A0ABX4CXA5</accession>
<feature type="domain" description="Helix-turn-helix" evidence="1">
    <location>
        <begin position="36"/>
        <end position="82"/>
    </location>
</feature>
<evidence type="ECO:0000313" key="2">
    <source>
        <dbReference type="EMBL" id="OXB09730.1"/>
    </source>
</evidence>
<dbReference type="SUPFAM" id="SSF46955">
    <property type="entry name" value="Putative DNA-binding domain"/>
    <property type="match status" value="1"/>
</dbReference>
<dbReference type="EMBL" id="MUHD01000011">
    <property type="protein sequence ID" value="OXB09730.1"/>
    <property type="molecule type" value="Genomic_DNA"/>
</dbReference>